<dbReference type="HOGENOM" id="CLU_183741_0_0_3"/>
<evidence type="ECO:0000313" key="2">
    <source>
        <dbReference type="Proteomes" id="UP000010471"/>
    </source>
</evidence>
<reference evidence="1 2" key="1">
    <citation type="submission" date="2012-06" db="EMBL/GenBank/DDBJ databases">
        <title>Finished chromosome of genome of Microcoleus sp. PCC 7113.</title>
        <authorList>
            <consortium name="US DOE Joint Genome Institute"/>
            <person name="Gugger M."/>
            <person name="Coursin T."/>
            <person name="Rippka R."/>
            <person name="Tandeau De Marsac N."/>
            <person name="Huntemann M."/>
            <person name="Wei C.-L."/>
            <person name="Han J."/>
            <person name="Detter J.C."/>
            <person name="Han C."/>
            <person name="Tapia R."/>
            <person name="Chen A."/>
            <person name="Kyrpides N."/>
            <person name="Mavromatis K."/>
            <person name="Markowitz V."/>
            <person name="Szeto E."/>
            <person name="Ivanova N."/>
            <person name="Pagani I."/>
            <person name="Pati A."/>
            <person name="Goodwin L."/>
            <person name="Nordberg H.P."/>
            <person name="Cantor M.N."/>
            <person name="Hua S.X."/>
            <person name="Woyke T."/>
            <person name="Kerfeld C.A."/>
        </authorList>
    </citation>
    <scope>NUCLEOTIDE SEQUENCE [LARGE SCALE GENOMIC DNA]</scope>
    <source>
        <strain evidence="1 2">PCC 7113</strain>
    </source>
</reference>
<dbReference type="KEGG" id="mic:Mic7113_5771"/>
<dbReference type="Proteomes" id="UP000010471">
    <property type="component" value="Chromosome"/>
</dbReference>
<dbReference type="OrthoDB" id="426489at2"/>
<dbReference type="STRING" id="1173027.Mic7113_5771"/>
<accession>K9WNK6</accession>
<dbReference type="RefSeq" id="WP_015185525.1">
    <property type="nucleotide sequence ID" value="NC_019738.1"/>
</dbReference>
<dbReference type="AlphaFoldDB" id="K9WNK6"/>
<dbReference type="EMBL" id="CP003630">
    <property type="protein sequence ID" value="AFZ21396.1"/>
    <property type="molecule type" value="Genomic_DNA"/>
</dbReference>
<gene>
    <name evidence="1" type="ORF">Mic7113_5771</name>
</gene>
<protein>
    <submittedName>
        <fullName evidence="1">Uncharacterized protein</fullName>
    </submittedName>
</protein>
<proteinExistence type="predicted"/>
<name>K9WNK6_9CYAN</name>
<sequence>MNSTKTSLRDEVRELAEKAFHLKLISGYGDGQYSDEYQIVANGKPKHFPLERARLLLENLIASQQHNHYSFH</sequence>
<keyword evidence="2" id="KW-1185">Reference proteome</keyword>
<organism evidence="1 2">
    <name type="scientific">Allocoleopsis franciscana PCC 7113</name>
    <dbReference type="NCBI Taxonomy" id="1173027"/>
    <lineage>
        <taxon>Bacteria</taxon>
        <taxon>Bacillati</taxon>
        <taxon>Cyanobacteriota</taxon>
        <taxon>Cyanophyceae</taxon>
        <taxon>Coleofasciculales</taxon>
        <taxon>Coleofasciculaceae</taxon>
        <taxon>Allocoleopsis</taxon>
        <taxon>Allocoleopsis franciscana</taxon>
    </lineage>
</organism>
<evidence type="ECO:0000313" key="1">
    <source>
        <dbReference type="EMBL" id="AFZ21396.1"/>
    </source>
</evidence>